<dbReference type="STRING" id="1818881.A3196_10465"/>
<dbReference type="InterPro" id="IPR009073">
    <property type="entry name" value="HscB_oligo_C"/>
</dbReference>
<dbReference type="SUPFAM" id="SSF47144">
    <property type="entry name" value="HSC20 (HSCB), C-terminal oligomerisation domain"/>
    <property type="match status" value="1"/>
</dbReference>
<dbReference type="AlphaFoldDB" id="A0A1E2UQU6"/>
<dbReference type="Pfam" id="PF07743">
    <property type="entry name" value="HSCB_C"/>
    <property type="match status" value="1"/>
</dbReference>
<dbReference type="OrthoDB" id="287587at2"/>
<dbReference type="GO" id="GO:0006457">
    <property type="term" value="P:protein folding"/>
    <property type="evidence" value="ECO:0007669"/>
    <property type="project" value="UniProtKB-UniRule"/>
</dbReference>
<dbReference type="InterPro" id="IPR036386">
    <property type="entry name" value="HscB_C_sf"/>
</dbReference>
<dbReference type="RefSeq" id="WP_069004914.1">
    <property type="nucleotide sequence ID" value="NZ_LVJW01000003.1"/>
</dbReference>
<evidence type="ECO:0000256" key="3">
    <source>
        <dbReference type="ARBA" id="ARBA00025596"/>
    </source>
</evidence>
<dbReference type="InterPro" id="IPR004640">
    <property type="entry name" value="HscB"/>
</dbReference>
<sequence>MLDFSKNYFDLFGLPVGYIVDASSLADRYRDLQRVVHPDRYANGTEQERRLSVQGASLINEAFETLKDPVARAAYLLSLHGVEMDAQNESTQDMAFLMQQMELREELESLREQAGPYEALLDLSGRINKQITDLVAQIAMQFETPNDEQLQEAREILRKMRFLQKLRAETERVEAELEDSLN</sequence>
<dbReference type="PANTHER" id="PTHR14021:SF15">
    <property type="entry name" value="IRON-SULFUR CLUSTER CO-CHAPERONE PROTEIN HSCB"/>
    <property type="match status" value="1"/>
</dbReference>
<evidence type="ECO:0000256" key="1">
    <source>
        <dbReference type="ARBA" id="ARBA00010476"/>
    </source>
</evidence>
<evidence type="ECO:0000256" key="4">
    <source>
        <dbReference type="HAMAP-Rule" id="MF_00682"/>
    </source>
</evidence>
<dbReference type="SUPFAM" id="SSF46565">
    <property type="entry name" value="Chaperone J-domain"/>
    <property type="match status" value="1"/>
</dbReference>
<evidence type="ECO:0000256" key="2">
    <source>
        <dbReference type="ARBA" id="ARBA00023186"/>
    </source>
</evidence>
<dbReference type="Gene3D" id="1.10.287.110">
    <property type="entry name" value="DnaJ domain"/>
    <property type="match status" value="1"/>
</dbReference>
<comment type="similarity">
    <text evidence="1 4">Belongs to the HscB family.</text>
</comment>
<dbReference type="EMBL" id="LVJZ01000003">
    <property type="protein sequence ID" value="ODB97146.1"/>
    <property type="molecule type" value="Genomic_DNA"/>
</dbReference>
<evidence type="ECO:0000313" key="6">
    <source>
        <dbReference type="EMBL" id="ODB97146.1"/>
    </source>
</evidence>
<dbReference type="GO" id="GO:0051259">
    <property type="term" value="P:protein complex oligomerization"/>
    <property type="evidence" value="ECO:0007669"/>
    <property type="project" value="InterPro"/>
</dbReference>
<dbReference type="PANTHER" id="PTHR14021">
    <property type="entry name" value="IRON-SULFUR CLUSTER CO-CHAPERONE PROTEIN HSCB"/>
    <property type="match status" value="1"/>
</dbReference>
<dbReference type="PROSITE" id="PS50076">
    <property type="entry name" value="DNAJ_2"/>
    <property type="match status" value="1"/>
</dbReference>
<evidence type="ECO:0000259" key="5">
    <source>
        <dbReference type="PROSITE" id="PS50076"/>
    </source>
</evidence>
<keyword evidence="7" id="KW-1185">Reference proteome</keyword>
<dbReference type="CDD" id="cd06257">
    <property type="entry name" value="DnaJ"/>
    <property type="match status" value="1"/>
</dbReference>
<dbReference type="InterPro" id="IPR001623">
    <property type="entry name" value="DnaJ_domain"/>
</dbReference>
<dbReference type="InterPro" id="IPR036869">
    <property type="entry name" value="J_dom_sf"/>
</dbReference>
<dbReference type="NCBIfam" id="TIGR00714">
    <property type="entry name" value="hscB"/>
    <property type="match status" value="1"/>
</dbReference>
<name>A0A1E2UQU6_9GAMM</name>
<reference evidence="6 7" key="1">
    <citation type="submission" date="2016-03" db="EMBL/GenBank/DDBJ databases">
        <title>Chemosynthetic sulphur-oxidizing symbionts of marine invertebrate animals are capable of nitrogen fixation.</title>
        <authorList>
            <person name="Petersen J.M."/>
            <person name="Kemper A."/>
            <person name="Gruber-Vodicka H."/>
            <person name="Cardini U."/>
            <person name="Geest Mvander."/>
            <person name="Kleiner M."/>
            <person name="Bulgheresi S."/>
            <person name="Fussmann M."/>
            <person name="Herbold C."/>
            <person name="Seah B.K.B."/>
            <person name="Antony C.Paul."/>
            <person name="Liu D."/>
            <person name="Belitz A."/>
            <person name="Weber M."/>
        </authorList>
    </citation>
    <scope>NUCLEOTIDE SEQUENCE [LARGE SCALE GENOMIC DNA]</scope>
    <source>
        <strain evidence="6">G_D</strain>
    </source>
</reference>
<dbReference type="SMART" id="SM00271">
    <property type="entry name" value="DnaJ"/>
    <property type="match status" value="1"/>
</dbReference>
<dbReference type="GO" id="GO:0044571">
    <property type="term" value="P:[2Fe-2S] cluster assembly"/>
    <property type="evidence" value="ECO:0007669"/>
    <property type="project" value="InterPro"/>
</dbReference>
<evidence type="ECO:0000313" key="7">
    <source>
        <dbReference type="Proteomes" id="UP000094849"/>
    </source>
</evidence>
<dbReference type="NCBIfam" id="NF003449">
    <property type="entry name" value="PRK05014.1"/>
    <property type="match status" value="1"/>
</dbReference>
<dbReference type="GO" id="GO:0001671">
    <property type="term" value="F:ATPase activator activity"/>
    <property type="evidence" value="ECO:0007669"/>
    <property type="project" value="InterPro"/>
</dbReference>
<feature type="domain" description="J" evidence="5">
    <location>
        <begin position="7"/>
        <end position="79"/>
    </location>
</feature>
<gene>
    <name evidence="4" type="primary">hscB</name>
    <name evidence="6" type="ORF">A3196_10465</name>
</gene>
<comment type="caution">
    <text evidence="6">The sequence shown here is derived from an EMBL/GenBank/DDBJ whole genome shotgun (WGS) entry which is preliminary data.</text>
</comment>
<organism evidence="6 7">
    <name type="scientific">Candidatus Thiodiazotropha endoloripes</name>
    <dbReference type="NCBI Taxonomy" id="1818881"/>
    <lineage>
        <taxon>Bacteria</taxon>
        <taxon>Pseudomonadati</taxon>
        <taxon>Pseudomonadota</taxon>
        <taxon>Gammaproteobacteria</taxon>
        <taxon>Chromatiales</taxon>
        <taxon>Sedimenticolaceae</taxon>
        <taxon>Candidatus Thiodiazotropha</taxon>
    </lineage>
</organism>
<protein>
    <recommendedName>
        <fullName evidence="4">Co-chaperone protein HscB homolog</fullName>
    </recommendedName>
</protein>
<proteinExistence type="inferred from homology"/>
<accession>A0A1E2UQU6</accession>
<dbReference type="HAMAP" id="MF_00682">
    <property type="entry name" value="HscB"/>
    <property type="match status" value="1"/>
</dbReference>
<dbReference type="GO" id="GO:1990230">
    <property type="term" value="C:iron-sulfur cluster transfer complex"/>
    <property type="evidence" value="ECO:0007669"/>
    <property type="project" value="TreeGrafter"/>
</dbReference>
<keyword evidence="2 4" id="KW-0143">Chaperone</keyword>
<dbReference type="Proteomes" id="UP000094849">
    <property type="component" value="Unassembled WGS sequence"/>
</dbReference>
<dbReference type="Gene3D" id="1.20.1280.20">
    <property type="entry name" value="HscB, C-terminal domain"/>
    <property type="match status" value="1"/>
</dbReference>
<comment type="subunit">
    <text evidence="4">Interacts with HscA and stimulates its ATPase activity.</text>
</comment>
<dbReference type="GO" id="GO:0051087">
    <property type="term" value="F:protein-folding chaperone binding"/>
    <property type="evidence" value="ECO:0007669"/>
    <property type="project" value="InterPro"/>
</dbReference>
<comment type="function">
    <text evidence="3 4">Co-chaperone involved in the maturation of iron-sulfur cluster-containing proteins. Seems to help targeting proteins to be folded toward HscA.</text>
</comment>